<evidence type="ECO:0000256" key="2">
    <source>
        <dbReference type="ARBA" id="ARBA00023015"/>
    </source>
</evidence>
<evidence type="ECO:0000256" key="1">
    <source>
        <dbReference type="ARBA" id="ARBA00004123"/>
    </source>
</evidence>
<dbReference type="GO" id="GO:0009653">
    <property type="term" value="P:anatomical structure morphogenesis"/>
    <property type="evidence" value="ECO:0007669"/>
    <property type="project" value="TreeGrafter"/>
</dbReference>
<feature type="non-terminal residue" evidence="6">
    <location>
        <position position="1"/>
    </location>
</feature>
<dbReference type="EMBL" id="FN653323">
    <property type="protein sequence ID" value="CBY14669.1"/>
    <property type="molecule type" value="Genomic_DNA"/>
</dbReference>
<keyword evidence="7" id="KW-1185">Reference proteome</keyword>
<gene>
    <name evidence="6" type="ORF">GSOID_T00009724001</name>
</gene>
<evidence type="ECO:0000256" key="4">
    <source>
        <dbReference type="ARBA" id="ARBA00023242"/>
    </source>
</evidence>
<dbReference type="GO" id="GO:0000978">
    <property type="term" value="F:RNA polymerase II cis-regulatory region sequence-specific DNA binding"/>
    <property type="evidence" value="ECO:0007669"/>
    <property type="project" value="TreeGrafter"/>
</dbReference>
<dbReference type="Gene3D" id="3.90.520.10">
    <property type="entry name" value="SMAD MH1 domain"/>
    <property type="match status" value="1"/>
</dbReference>
<dbReference type="OrthoDB" id="10177151at2759"/>
<organism evidence="6">
    <name type="scientific">Oikopleura dioica</name>
    <name type="common">Tunicate</name>
    <dbReference type="NCBI Taxonomy" id="34765"/>
    <lineage>
        <taxon>Eukaryota</taxon>
        <taxon>Metazoa</taxon>
        <taxon>Chordata</taxon>
        <taxon>Tunicata</taxon>
        <taxon>Appendicularia</taxon>
        <taxon>Copelata</taxon>
        <taxon>Oikopleuridae</taxon>
        <taxon>Oikopleura</taxon>
    </lineage>
</organism>
<evidence type="ECO:0000259" key="5">
    <source>
        <dbReference type="PROSITE" id="PS51075"/>
    </source>
</evidence>
<dbReference type="AlphaFoldDB" id="E4XYE7"/>
<dbReference type="Pfam" id="PF03165">
    <property type="entry name" value="MH1"/>
    <property type="match status" value="1"/>
</dbReference>
<dbReference type="GO" id="GO:0071144">
    <property type="term" value="C:heteromeric SMAD protein complex"/>
    <property type="evidence" value="ECO:0007669"/>
    <property type="project" value="TreeGrafter"/>
</dbReference>
<dbReference type="GO" id="GO:0000981">
    <property type="term" value="F:DNA-binding transcription factor activity, RNA polymerase II-specific"/>
    <property type="evidence" value="ECO:0007669"/>
    <property type="project" value="TreeGrafter"/>
</dbReference>
<dbReference type="SMART" id="SM00523">
    <property type="entry name" value="DWA"/>
    <property type="match status" value="1"/>
</dbReference>
<sequence>LQYNTVNIESYVLAFLPKKSLNTIPTGHKHCPLLLKTRRDTVSSKVAQSKLPFYRFFSTGSCSTMEEAPVCVTDTSSEIVKEEQPSKIEIEVVANGEEKVTCRKPEILKVHSCHVFQLRPGEKPSLTESHVFSAPTSDVSPAPSSSLPKELIVKIEKVSDEENKDPLARLKAQAHENVKNNMSINAVEIKSVSELTRLTDKLFKYALDQKNVDGYNSIRCLVRRLRRSRCENPLDKLIQALRQLRPRLRTQSADSDCITIPKSQDGRIQVAKKKCYPHVLYVKLFRYDDVTHSTPLLSLCKFGRGSSEKVCVNPYHYEKAQTEAVTARY</sequence>
<evidence type="ECO:0000313" key="6">
    <source>
        <dbReference type="EMBL" id="CBY14669.1"/>
    </source>
</evidence>
<dbReference type="Proteomes" id="UP000001307">
    <property type="component" value="Unassembled WGS sequence"/>
</dbReference>
<reference evidence="6" key="1">
    <citation type="journal article" date="2010" name="Science">
        <title>Plasticity of animal genome architecture unmasked by rapid evolution of a pelagic tunicate.</title>
        <authorList>
            <person name="Denoeud F."/>
            <person name="Henriet S."/>
            <person name="Mungpakdee S."/>
            <person name="Aury J.M."/>
            <person name="Da Silva C."/>
            <person name="Brinkmann H."/>
            <person name="Mikhaleva J."/>
            <person name="Olsen L.C."/>
            <person name="Jubin C."/>
            <person name="Canestro C."/>
            <person name="Bouquet J.M."/>
            <person name="Danks G."/>
            <person name="Poulain J."/>
            <person name="Campsteijn C."/>
            <person name="Adamski M."/>
            <person name="Cross I."/>
            <person name="Yadetie F."/>
            <person name="Muffato M."/>
            <person name="Louis A."/>
            <person name="Butcher S."/>
            <person name="Tsagkogeorga G."/>
            <person name="Konrad A."/>
            <person name="Singh S."/>
            <person name="Jensen M.F."/>
            <person name="Cong E.H."/>
            <person name="Eikeseth-Otteraa H."/>
            <person name="Noel B."/>
            <person name="Anthouard V."/>
            <person name="Porcel B.M."/>
            <person name="Kachouri-Lafond R."/>
            <person name="Nishino A."/>
            <person name="Ugolini M."/>
            <person name="Chourrout P."/>
            <person name="Nishida H."/>
            <person name="Aasland R."/>
            <person name="Huzurbazar S."/>
            <person name="Westhof E."/>
            <person name="Delsuc F."/>
            <person name="Lehrach H."/>
            <person name="Reinhardt R."/>
            <person name="Weissenbach J."/>
            <person name="Roy S.W."/>
            <person name="Artiguenave F."/>
            <person name="Postlethwait J.H."/>
            <person name="Manak J.R."/>
            <person name="Thompson E.M."/>
            <person name="Jaillon O."/>
            <person name="Du Pasquier L."/>
            <person name="Boudinot P."/>
            <person name="Liberles D.A."/>
            <person name="Volff J.N."/>
            <person name="Philippe H."/>
            <person name="Lenhard B."/>
            <person name="Roest Crollius H."/>
            <person name="Wincker P."/>
            <person name="Chourrout D."/>
        </authorList>
    </citation>
    <scope>NUCLEOTIDE SEQUENCE [LARGE SCALE GENOMIC DNA]</scope>
</reference>
<dbReference type="InterPro" id="IPR013019">
    <property type="entry name" value="MAD_homology_MH1"/>
</dbReference>
<dbReference type="InParanoid" id="E4XYE7"/>
<dbReference type="InterPro" id="IPR036578">
    <property type="entry name" value="SMAD_MH1_sf"/>
</dbReference>
<proteinExistence type="predicted"/>
<keyword evidence="3" id="KW-0804">Transcription</keyword>
<dbReference type="GO" id="GO:0030509">
    <property type="term" value="P:BMP signaling pathway"/>
    <property type="evidence" value="ECO:0007669"/>
    <property type="project" value="TreeGrafter"/>
</dbReference>
<dbReference type="GO" id="GO:0030154">
    <property type="term" value="P:cell differentiation"/>
    <property type="evidence" value="ECO:0007669"/>
    <property type="project" value="TreeGrafter"/>
</dbReference>
<evidence type="ECO:0000313" key="7">
    <source>
        <dbReference type="Proteomes" id="UP000001307"/>
    </source>
</evidence>
<dbReference type="PANTHER" id="PTHR13703">
    <property type="entry name" value="SMAD"/>
    <property type="match status" value="1"/>
</dbReference>
<dbReference type="InterPro" id="IPR003619">
    <property type="entry name" value="MAD_homology1_Dwarfin-type"/>
</dbReference>
<accession>E4XYE7</accession>
<evidence type="ECO:0000256" key="3">
    <source>
        <dbReference type="ARBA" id="ARBA00023163"/>
    </source>
</evidence>
<dbReference type="SUPFAM" id="SSF56366">
    <property type="entry name" value="SMAD MH1 domain"/>
    <property type="match status" value="1"/>
</dbReference>
<keyword evidence="4" id="KW-0539">Nucleus</keyword>
<comment type="subcellular location">
    <subcellularLocation>
        <location evidence="1">Nucleus</location>
    </subcellularLocation>
</comment>
<name>E4XYE7_OIKDI</name>
<feature type="domain" description="MH1" evidence="5">
    <location>
        <begin position="197"/>
        <end position="326"/>
    </location>
</feature>
<protein>
    <recommendedName>
        <fullName evidence="5">MH1 domain-containing protein</fullName>
    </recommendedName>
</protein>
<dbReference type="InterPro" id="IPR013790">
    <property type="entry name" value="Dwarfin"/>
</dbReference>
<dbReference type="GO" id="GO:0060395">
    <property type="term" value="P:SMAD protein signal transduction"/>
    <property type="evidence" value="ECO:0007669"/>
    <property type="project" value="TreeGrafter"/>
</dbReference>
<keyword evidence="2" id="KW-0805">Transcription regulation</keyword>
<dbReference type="PROSITE" id="PS51075">
    <property type="entry name" value="MH1"/>
    <property type="match status" value="1"/>
</dbReference>
<dbReference type="GO" id="GO:0070411">
    <property type="term" value="F:I-SMAD binding"/>
    <property type="evidence" value="ECO:0007669"/>
    <property type="project" value="TreeGrafter"/>
</dbReference>